<evidence type="ECO:0000313" key="2">
    <source>
        <dbReference type="Proteomes" id="UP000035860"/>
    </source>
</evidence>
<name>A0A066ULK0_9GAMM</name>
<organism evidence="1 2">
    <name type="scientific">Moraxella bovoculi 237</name>
    <dbReference type="NCBI Taxonomy" id="743974"/>
    <lineage>
        <taxon>Bacteria</taxon>
        <taxon>Pseudomonadati</taxon>
        <taxon>Pseudomonadota</taxon>
        <taxon>Gammaproteobacteria</taxon>
        <taxon>Moraxellales</taxon>
        <taxon>Moraxellaceae</taxon>
        <taxon>Moraxella</taxon>
    </lineage>
</organism>
<dbReference type="EMBL" id="AOMT01000023">
    <property type="protein sequence ID" value="KDN25083.1"/>
    <property type="molecule type" value="Genomic_DNA"/>
</dbReference>
<keyword evidence="1" id="KW-0808">Transferase</keyword>
<dbReference type="AlphaFoldDB" id="A0A066ULK0"/>
<dbReference type="RefSeq" id="WP_052585338.1">
    <property type="nucleotide sequence ID" value="NZ_AOMT01000023.1"/>
</dbReference>
<protein>
    <submittedName>
        <fullName evidence="1">DNA adenine methylase</fullName>
    </submittedName>
</protein>
<sequence>MPLYNEEMRLPSNLNTRQAIRKFVVLKFLQENPGQGKGELASKYHYIVEYCISGCIIKIKRPAVLNKGMDFTVHLEGIEFRSKGPFKDRPKHEEIINDLLIKKQHRPIEYEALKSYILDIYNCQNIDLNLLRKLDIPFGILTCEEVCLALKWLFIEQDITYWNWSGRNMLYQRLENNNLI</sequence>
<keyword evidence="2" id="KW-1185">Reference proteome</keyword>
<dbReference type="GO" id="GO:0032259">
    <property type="term" value="P:methylation"/>
    <property type="evidence" value="ECO:0007669"/>
    <property type="project" value="UniProtKB-KW"/>
</dbReference>
<proteinExistence type="predicted"/>
<dbReference type="eggNOG" id="COG0338">
    <property type="taxonomic scope" value="Bacteria"/>
</dbReference>
<accession>A0A066ULK0</accession>
<dbReference type="GO" id="GO:0008168">
    <property type="term" value="F:methyltransferase activity"/>
    <property type="evidence" value="ECO:0007669"/>
    <property type="project" value="UniProtKB-KW"/>
</dbReference>
<dbReference type="Proteomes" id="UP000035860">
    <property type="component" value="Unassembled WGS sequence"/>
</dbReference>
<comment type="caution">
    <text evidence="1">The sequence shown here is derived from an EMBL/GenBank/DDBJ whole genome shotgun (WGS) entry which is preliminary data.</text>
</comment>
<evidence type="ECO:0000313" key="1">
    <source>
        <dbReference type="EMBL" id="KDN25083.1"/>
    </source>
</evidence>
<dbReference type="OrthoDB" id="7230468at2"/>
<reference evidence="1 2" key="1">
    <citation type="journal article" date="2014" name="Genome Announc.">
        <title>Draft Genome Sequence of Moraxella bovoculi Strain 237T (ATCC BAA-1259T) Isolated from a Calf with Infectious Bovine Keratoconjunctivitis.</title>
        <authorList>
            <person name="Calcutt M.J."/>
            <person name="Foecking M.F."/>
            <person name="Martin N.T."/>
            <person name="Mhlanga-Mutangadura T."/>
            <person name="Reilly T.J."/>
        </authorList>
    </citation>
    <scope>NUCLEOTIDE SEQUENCE [LARGE SCALE GENOMIC DNA]</scope>
    <source>
        <strain evidence="1 2">237</strain>
    </source>
</reference>
<keyword evidence="1" id="KW-0489">Methyltransferase</keyword>
<gene>
    <name evidence="1" type="ORF">MBO_06087</name>
</gene>